<sequence>MNVVIEGKQISKVYGSGDSVISALQHIDLTVMEGESVAVMGPSGSGKTTLLNILATIDSPTSGEVVIDGQNILNMNEEQLSSFRRDRLGFVFQDYNLLDTLTVKENIVLPLAIAKMNVGQLEQRASEVAVRFGIQSILDKYPYQISGGQKQRTAASRAIVTKPALLLADEPTGALDSKSATDFLESLKELNEQEGTTVLMVTHDAYAASYCNRVIFIKDGSLFTELVKGSQSRRDMFKKVLDVLAVLGGGAIDAV</sequence>
<dbReference type="SUPFAM" id="SSF52540">
    <property type="entry name" value="P-loop containing nucleoside triphosphate hydrolases"/>
    <property type="match status" value="1"/>
</dbReference>
<dbReference type="GO" id="GO:0005524">
    <property type="term" value="F:ATP binding"/>
    <property type="evidence" value="ECO:0007669"/>
    <property type="project" value="UniProtKB-KW"/>
</dbReference>
<dbReference type="PROSITE" id="PS50893">
    <property type="entry name" value="ABC_TRANSPORTER_2"/>
    <property type="match status" value="1"/>
</dbReference>
<dbReference type="CDD" id="cd03255">
    <property type="entry name" value="ABC_MJ0796_LolCDE_FtsE"/>
    <property type="match status" value="1"/>
</dbReference>
<evidence type="ECO:0000256" key="2">
    <source>
        <dbReference type="ARBA" id="ARBA00022448"/>
    </source>
</evidence>
<keyword evidence="3" id="KW-0547">Nucleotide-binding</keyword>
<gene>
    <name evidence="6" type="ORF">ABID47_003260</name>
</gene>
<dbReference type="RefSeq" id="WP_354498158.1">
    <property type="nucleotide sequence ID" value="NZ_JBEPLV010000003.1"/>
</dbReference>
<dbReference type="EMBL" id="JBEPLV010000003">
    <property type="protein sequence ID" value="MET3546644.1"/>
    <property type="molecule type" value="Genomic_DNA"/>
</dbReference>
<comment type="caution">
    <text evidence="6">The sequence shown here is derived from an EMBL/GenBank/DDBJ whole genome shotgun (WGS) entry which is preliminary data.</text>
</comment>
<keyword evidence="7" id="KW-1185">Reference proteome</keyword>
<comment type="similarity">
    <text evidence="1">Belongs to the ABC transporter superfamily.</text>
</comment>
<reference evidence="6 7" key="1">
    <citation type="submission" date="2024-06" db="EMBL/GenBank/DDBJ databases">
        <title>Genomic Encyclopedia of Type Strains, Phase IV (KMG-IV): sequencing the most valuable type-strain genomes for metagenomic binning, comparative biology and taxonomic classification.</title>
        <authorList>
            <person name="Goeker M."/>
        </authorList>
    </citation>
    <scope>NUCLEOTIDE SEQUENCE [LARGE SCALE GENOMIC DNA]</scope>
    <source>
        <strain evidence="6 7">DSM 17253</strain>
    </source>
</reference>
<dbReference type="PANTHER" id="PTHR42798:SF7">
    <property type="entry name" value="ALPHA-D-RIBOSE 1-METHYLPHOSPHONATE 5-TRIPHOSPHATE SYNTHASE SUBUNIT PHNL"/>
    <property type="match status" value="1"/>
</dbReference>
<evidence type="ECO:0000256" key="3">
    <source>
        <dbReference type="ARBA" id="ARBA00022741"/>
    </source>
</evidence>
<evidence type="ECO:0000256" key="1">
    <source>
        <dbReference type="ARBA" id="ARBA00005417"/>
    </source>
</evidence>
<evidence type="ECO:0000256" key="4">
    <source>
        <dbReference type="ARBA" id="ARBA00022840"/>
    </source>
</evidence>
<keyword evidence="4 6" id="KW-0067">ATP-binding</keyword>
<feature type="domain" description="ABC transporter" evidence="5">
    <location>
        <begin position="5"/>
        <end position="244"/>
    </location>
</feature>
<evidence type="ECO:0000313" key="6">
    <source>
        <dbReference type="EMBL" id="MET3546644.1"/>
    </source>
</evidence>
<name>A0ABV2F4F8_9BACL</name>
<proteinExistence type="inferred from homology"/>
<dbReference type="InterPro" id="IPR003439">
    <property type="entry name" value="ABC_transporter-like_ATP-bd"/>
</dbReference>
<dbReference type="InterPro" id="IPR017911">
    <property type="entry name" value="MacB-like_ATP-bd"/>
</dbReference>
<dbReference type="InterPro" id="IPR003593">
    <property type="entry name" value="AAA+_ATPase"/>
</dbReference>
<dbReference type="Pfam" id="PF00005">
    <property type="entry name" value="ABC_tran"/>
    <property type="match status" value="1"/>
</dbReference>
<dbReference type="Proteomes" id="UP001549098">
    <property type="component" value="Unassembled WGS sequence"/>
</dbReference>
<accession>A0ABV2F4F8</accession>
<organism evidence="6 7">
    <name type="scientific">Paenibacillus favisporus</name>
    <dbReference type="NCBI Taxonomy" id="221028"/>
    <lineage>
        <taxon>Bacteria</taxon>
        <taxon>Bacillati</taxon>
        <taxon>Bacillota</taxon>
        <taxon>Bacilli</taxon>
        <taxon>Bacillales</taxon>
        <taxon>Paenibacillaceae</taxon>
        <taxon>Paenibacillus</taxon>
    </lineage>
</organism>
<dbReference type="InterPro" id="IPR027417">
    <property type="entry name" value="P-loop_NTPase"/>
</dbReference>
<keyword evidence="2" id="KW-0813">Transport</keyword>
<dbReference type="PANTHER" id="PTHR42798">
    <property type="entry name" value="LIPOPROTEIN-RELEASING SYSTEM ATP-BINDING PROTEIN LOLD"/>
    <property type="match status" value="1"/>
</dbReference>
<dbReference type="Gene3D" id="3.40.50.300">
    <property type="entry name" value="P-loop containing nucleotide triphosphate hydrolases"/>
    <property type="match status" value="1"/>
</dbReference>
<evidence type="ECO:0000313" key="7">
    <source>
        <dbReference type="Proteomes" id="UP001549098"/>
    </source>
</evidence>
<evidence type="ECO:0000259" key="5">
    <source>
        <dbReference type="PROSITE" id="PS50893"/>
    </source>
</evidence>
<protein>
    <submittedName>
        <fullName evidence="6">ABC transport system ATP-binding protein</fullName>
    </submittedName>
</protein>
<dbReference type="SMART" id="SM00382">
    <property type="entry name" value="AAA"/>
    <property type="match status" value="1"/>
</dbReference>